<dbReference type="PANTHER" id="PTHR42663">
    <property type="entry name" value="HYDROLASE C777.06C-RELATED-RELATED"/>
    <property type="match status" value="1"/>
</dbReference>
<name>A0A370HGK8_9HYPH</name>
<dbReference type="PANTHER" id="PTHR42663:SF6">
    <property type="entry name" value="HYDROLASE C777.06C-RELATED"/>
    <property type="match status" value="1"/>
</dbReference>
<dbReference type="CDD" id="cd16279">
    <property type="entry name" value="metallo-hydrolase-like_MBL-fold"/>
    <property type="match status" value="1"/>
</dbReference>
<protein>
    <submittedName>
        <fullName evidence="2">Phosphoribosyl 1,2-cyclic phosphate phosphodiesterase</fullName>
    </submittedName>
</protein>
<reference evidence="2 3" key="1">
    <citation type="submission" date="2018-07" db="EMBL/GenBank/DDBJ databases">
        <title>Genomic Encyclopedia of Type Strains, Phase IV (KMG-IV): sequencing the most valuable type-strain genomes for metagenomic binning, comparative biology and taxonomic classification.</title>
        <authorList>
            <person name="Goeker M."/>
        </authorList>
    </citation>
    <scope>NUCLEOTIDE SEQUENCE [LARGE SCALE GENOMIC DNA]</scope>
    <source>
        <strain evidence="2 3">DSM 14364</strain>
    </source>
</reference>
<dbReference type="Gene3D" id="3.60.15.10">
    <property type="entry name" value="Ribonuclease Z/Hydroxyacylglutathione hydrolase-like"/>
    <property type="match status" value="1"/>
</dbReference>
<dbReference type="Proteomes" id="UP000254925">
    <property type="component" value="Unassembled WGS sequence"/>
</dbReference>
<proteinExistence type="predicted"/>
<dbReference type="Pfam" id="PF12706">
    <property type="entry name" value="Lactamase_B_2"/>
    <property type="match status" value="1"/>
</dbReference>
<dbReference type="OrthoDB" id="9781189at2"/>
<dbReference type="SUPFAM" id="SSF56281">
    <property type="entry name" value="Metallo-hydrolase/oxidoreductase"/>
    <property type="match status" value="1"/>
</dbReference>
<dbReference type="InterPro" id="IPR001279">
    <property type="entry name" value="Metallo-B-lactamas"/>
</dbReference>
<gene>
    <name evidence="2" type="ORF">DES45_108104</name>
</gene>
<dbReference type="SMART" id="SM00849">
    <property type="entry name" value="Lactamase_B"/>
    <property type="match status" value="1"/>
</dbReference>
<sequence>MSLKLTILGCGSSGGVPRVGAGWGACDPSNPKNRRRRCSLLVERAGAEGTTSVLIDTSPDLREQLLGADVKRLDAVLYTHEHADHTHGIDDLRPLVISMRRKIPIYADRTTSELLLIRFGYCFETPPGSGYPPILEAHRLDHDRETVVSGPGGAIRAMPFRMVHGDIDALGFRFDRIAYAPDVSELPKASMRHFQDLDVLIIDALRYTPHPTHFSVSEALSLIDEVKPKRAILTNLHSDLDYERLRGELPPNVEPAYDGMQILAD</sequence>
<organism evidence="2 3">
    <name type="scientific">Microvirga subterranea</name>
    <dbReference type="NCBI Taxonomy" id="186651"/>
    <lineage>
        <taxon>Bacteria</taxon>
        <taxon>Pseudomonadati</taxon>
        <taxon>Pseudomonadota</taxon>
        <taxon>Alphaproteobacteria</taxon>
        <taxon>Hyphomicrobiales</taxon>
        <taxon>Methylobacteriaceae</taxon>
        <taxon>Microvirga</taxon>
    </lineage>
</organism>
<evidence type="ECO:0000259" key="1">
    <source>
        <dbReference type="SMART" id="SM00849"/>
    </source>
</evidence>
<accession>A0A370HGK8</accession>
<evidence type="ECO:0000313" key="2">
    <source>
        <dbReference type="EMBL" id="RDI56756.1"/>
    </source>
</evidence>
<dbReference type="EMBL" id="QQBB01000008">
    <property type="protein sequence ID" value="RDI56756.1"/>
    <property type="molecule type" value="Genomic_DNA"/>
</dbReference>
<evidence type="ECO:0000313" key="3">
    <source>
        <dbReference type="Proteomes" id="UP000254925"/>
    </source>
</evidence>
<feature type="domain" description="Metallo-beta-lactamase" evidence="1">
    <location>
        <begin position="36"/>
        <end position="236"/>
    </location>
</feature>
<dbReference type="AlphaFoldDB" id="A0A370HGK8"/>
<keyword evidence="3" id="KW-1185">Reference proteome</keyword>
<comment type="caution">
    <text evidence="2">The sequence shown here is derived from an EMBL/GenBank/DDBJ whole genome shotgun (WGS) entry which is preliminary data.</text>
</comment>
<dbReference type="RefSeq" id="WP_114771717.1">
    <property type="nucleotide sequence ID" value="NZ_QQBB01000008.1"/>
</dbReference>
<dbReference type="InterPro" id="IPR036866">
    <property type="entry name" value="RibonucZ/Hydroxyglut_hydro"/>
</dbReference>